<evidence type="ECO:0000256" key="8">
    <source>
        <dbReference type="ARBA" id="ARBA00023136"/>
    </source>
</evidence>
<evidence type="ECO:0000256" key="11">
    <source>
        <dbReference type="SAM" id="Phobius"/>
    </source>
</evidence>
<dbReference type="GO" id="GO:0009055">
    <property type="term" value="F:electron transfer activity"/>
    <property type="evidence" value="ECO:0007669"/>
    <property type="project" value="InterPro"/>
</dbReference>
<dbReference type="OrthoDB" id="9811281at2"/>
<dbReference type="InterPro" id="IPR036909">
    <property type="entry name" value="Cyt_c-like_dom_sf"/>
</dbReference>
<feature type="binding site" description="covalent" evidence="9">
    <location>
        <position position="57"/>
    </location>
    <ligand>
        <name>heme c</name>
        <dbReference type="ChEBI" id="CHEBI:61717"/>
        <label>1</label>
    </ligand>
</feature>
<evidence type="ECO:0000256" key="2">
    <source>
        <dbReference type="ARBA" id="ARBA00022475"/>
    </source>
</evidence>
<comment type="cofactor">
    <cofactor evidence="9">
        <name>heme c</name>
        <dbReference type="ChEBI" id="CHEBI:61717"/>
    </cofactor>
    <text evidence="9">Binds 3 heme c groups covalently per subunit.</text>
</comment>
<protein>
    <submittedName>
        <fullName evidence="13">Gluconate 2-dehydrogenase (Acceptor)</fullName>
        <ecNumber evidence="13">1.1.99.3</ecNumber>
    </submittedName>
</protein>
<feature type="domain" description="Cytochrome c" evidence="12">
    <location>
        <begin position="43"/>
        <end position="146"/>
    </location>
</feature>
<evidence type="ECO:0000256" key="7">
    <source>
        <dbReference type="ARBA" id="ARBA00023004"/>
    </source>
</evidence>
<dbReference type="Pfam" id="PF13442">
    <property type="entry name" value="Cytochrome_CBB3"/>
    <property type="match status" value="1"/>
</dbReference>
<feature type="domain" description="Cytochrome c" evidence="12">
    <location>
        <begin position="323"/>
        <end position="409"/>
    </location>
</feature>
<evidence type="ECO:0000256" key="4">
    <source>
        <dbReference type="ARBA" id="ARBA00022723"/>
    </source>
</evidence>
<dbReference type="HOGENOM" id="CLU_028594_0_1_5"/>
<evidence type="ECO:0000256" key="6">
    <source>
        <dbReference type="ARBA" id="ARBA00022737"/>
    </source>
</evidence>
<dbReference type="STRING" id="1367847.JCM7686_1206"/>
<dbReference type="KEGG" id="pami:JCM7686_1206"/>
<keyword evidence="11" id="KW-0812">Transmembrane</keyword>
<dbReference type="PIRSF" id="PIRSF000018">
    <property type="entry name" value="Mb_ADH_cyt_c"/>
    <property type="match status" value="1"/>
</dbReference>
<feature type="binding site" description="axial binding residue" evidence="10">
    <location>
        <position position="208"/>
    </location>
    <ligand>
        <name>heme c</name>
        <dbReference type="ChEBI" id="CHEBI:61717"/>
        <label>2</label>
    </ligand>
    <ligandPart>
        <name>Fe</name>
        <dbReference type="ChEBI" id="CHEBI:18248"/>
    </ligandPart>
</feature>
<feature type="domain" description="Cytochrome c" evidence="12">
    <location>
        <begin position="189"/>
        <end position="297"/>
    </location>
</feature>
<dbReference type="GO" id="GO:0033717">
    <property type="term" value="F:gluconate 2-dehydrogenase (acceptor) activity"/>
    <property type="evidence" value="ECO:0007669"/>
    <property type="project" value="UniProtKB-EC"/>
</dbReference>
<dbReference type="InterPro" id="IPR014353">
    <property type="entry name" value="Membr-bd_ADH_cyt_c"/>
</dbReference>
<dbReference type="GO" id="GO:0020037">
    <property type="term" value="F:heme binding"/>
    <property type="evidence" value="ECO:0007669"/>
    <property type="project" value="InterPro"/>
</dbReference>
<gene>
    <name evidence="13" type="ORF">JCM7686_1206</name>
</gene>
<feature type="binding site" description="covalent" evidence="9">
    <location>
        <position position="339"/>
    </location>
    <ligand>
        <name>heme c</name>
        <dbReference type="ChEBI" id="CHEBI:61717"/>
        <label>3</label>
    </ligand>
</feature>
<evidence type="ECO:0000259" key="12">
    <source>
        <dbReference type="PROSITE" id="PS51007"/>
    </source>
</evidence>
<dbReference type="PATRIC" id="fig|1367847.3.peg.1177"/>
<dbReference type="RefSeq" id="WP_020949953.1">
    <property type="nucleotide sequence ID" value="NC_022041.1"/>
</dbReference>
<feature type="binding site" description="covalent" evidence="9">
    <location>
        <position position="60"/>
    </location>
    <ligand>
        <name>heme c</name>
        <dbReference type="ChEBI" id="CHEBI:61717"/>
        <label>1</label>
    </ligand>
</feature>
<evidence type="ECO:0000256" key="1">
    <source>
        <dbReference type="ARBA" id="ARBA00004236"/>
    </source>
</evidence>
<keyword evidence="4 10" id="KW-0479">Metal-binding</keyword>
<keyword evidence="8 11" id="KW-0472">Membrane</keyword>
<dbReference type="EMBL" id="CP006650">
    <property type="protein sequence ID" value="AGT08315.1"/>
    <property type="molecule type" value="Genomic_DNA"/>
</dbReference>
<evidence type="ECO:0000313" key="14">
    <source>
        <dbReference type="Proteomes" id="UP000015480"/>
    </source>
</evidence>
<comment type="subcellular location">
    <subcellularLocation>
        <location evidence="1">Cell membrane</location>
    </subcellularLocation>
</comment>
<keyword evidence="7 10" id="KW-0408">Iron</keyword>
<proteinExistence type="predicted"/>
<keyword evidence="2" id="KW-1003">Cell membrane</keyword>
<dbReference type="eggNOG" id="COG2010">
    <property type="taxonomic scope" value="Bacteria"/>
</dbReference>
<keyword evidence="3 9" id="KW-0349">Heme</keyword>
<feature type="binding site" description="axial binding residue" evidence="10">
    <location>
        <position position="61"/>
    </location>
    <ligand>
        <name>heme c</name>
        <dbReference type="ChEBI" id="CHEBI:61717"/>
        <label>1</label>
    </ligand>
    <ligandPart>
        <name>Fe</name>
        <dbReference type="ChEBI" id="CHEBI:18248"/>
    </ligandPart>
</feature>
<evidence type="ECO:0000313" key="13">
    <source>
        <dbReference type="EMBL" id="AGT08315.1"/>
    </source>
</evidence>
<accession>S5XXY9</accession>
<dbReference type="EC" id="1.1.99.3" evidence="13"/>
<dbReference type="AlphaFoldDB" id="S5XXY9"/>
<evidence type="ECO:0000256" key="9">
    <source>
        <dbReference type="PIRSR" id="PIRSR000018-50"/>
    </source>
</evidence>
<keyword evidence="5" id="KW-0732">Signal</keyword>
<keyword evidence="11" id="KW-1133">Transmembrane helix</keyword>
<organism evidence="13 14">
    <name type="scientific">Paracoccus aminophilus JCM 7686</name>
    <dbReference type="NCBI Taxonomy" id="1367847"/>
    <lineage>
        <taxon>Bacteria</taxon>
        <taxon>Pseudomonadati</taxon>
        <taxon>Pseudomonadota</taxon>
        <taxon>Alphaproteobacteria</taxon>
        <taxon>Rhodobacterales</taxon>
        <taxon>Paracoccaceae</taxon>
        <taxon>Paracoccus</taxon>
    </lineage>
</organism>
<keyword evidence="13" id="KW-0560">Oxidoreductase</keyword>
<dbReference type="PANTHER" id="PTHR35008:SF8">
    <property type="entry name" value="ALCOHOL DEHYDROGENASE CYTOCHROME C SUBUNIT"/>
    <property type="match status" value="1"/>
</dbReference>
<keyword evidence="6" id="KW-0677">Repeat</keyword>
<dbReference type="PANTHER" id="PTHR35008">
    <property type="entry name" value="BLL4482 PROTEIN-RELATED"/>
    <property type="match status" value="1"/>
</dbReference>
<evidence type="ECO:0000256" key="10">
    <source>
        <dbReference type="PIRSR" id="PIRSR000018-51"/>
    </source>
</evidence>
<evidence type="ECO:0000256" key="5">
    <source>
        <dbReference type="ARBA" id="ARBA00022729"/>
    </source>
</evidence>
<feature type="binding site" description="covalent" evidence="9">
    <location>
        <position position="336"/>
    </location>
    <ligand>
        <name>heme c</name>
        <dbReference type="ChEBI" id="CHEBI:61717"/>
        <label>3</label>
    </ligand>
</feature>
<dbReference type="Proteomes" id="UP000015480">
    <property type="component" value="Chromosome"/>
</dbReference>
<dbReference type="GO" id="GO:0005886">
    <property type="term" value="C:plasma membrane"/>
    <property type="evidence" value="ECO:0007669"/>
    <property type="project" value="UniProtKB-SubCell"/>
</dbReference>
<name>S5XXY9_PARAH</name>
<feature type="transmembrane region" description="Helical" evidence="11">
    <location>
        <begin position="7"/>
        <end position="25"/>
    </location>
</feature>
<dbReference type="Gene3D" id="1.10.760.10">
    <property type="entry name" value="Cytochrome c-like domain"/>
    <property type="match status" value="2"/>
</dbReference>
<feature type="binding site" description="covalent" evidence="9">
    <location>
        <position position="207"/>
    </location>
    <ligand>
        <name>heme c</name>
        <dbReference type="ChEBI" id="CHEBI:61717"/>
        <label>2</label>
    </ligand>
</feature>
<evidence type="ECO:0000256" key="3">
    <source>
        <dbReference type="ARBA" id="ARBA00022617"/>
    </source>
</evidence>
<dbReference type="InterPro" id="IPR009056">
    <property type="entry name" value="Cyt_c-like_dom"/>
</dbReference>
<reference evidence="13 14" key="1">
    <citation type="journal article" date="2014" name="BMC Genomics">
        <title>Architecture and functions of a multipartite genome of the methylotrophic bacterium Paracoccus aminophilus JCM 7686, containing primary and secondary chromids.</title>
        <authorList>
            <person name="Dziewit L."/>
            <person name="Czarnecki J."/>
            <person name="Wibberg D."/>
            <person name="Radlinska M."/>
            <person name="Mrozek P."/>
            <person name="Szymczak M."/>
            <person name="Schluter A."/>
            <person name="Puhler A."/>
            <person name="Bartosik D."/>
        </authorList>
    </citation>
    <scope>NUCLEOTIDE SEQUENCE [LARGE SCALE GENOMIC DNA]</scope>
    <source>
        <strain evidence="13">JCM 7686</strain>
    </source>
</reference>
<feature type="binding site" description="axial binding residue" evidence="10">
    <location>
        <position position="340"/>
    </location>
    <ligand>
        <name>heme c</name>
        <dbReference type="ChEBI" id="CHEBI:61717"/>
        <label>3</label>
    </ligand>
    <ligandPart>
        <name>Fe</name>
        <dbReference type="ChEBI" id="CHEBI:18248"/>
    </ligandPart>
</feature>
<sequence length="441" mass="46738">MLKRTIYGLLALGVVAVIGFAIYAYRPALPEISAEARPQFDAATIETGRVLAAAGYCETCHTAPGGAPYAGNYALNTNFGTIYASNITPDPKTGIGSWSPEAFRRAMQEGVSRDGAHLFPAFPYDHFTKMSDADIDAIYGYLMAKVAPVSQETKPATIAFPLNQRVLQAGWQLLFVDFGRYKPDPSKSEAWNRGAYLVEGVTHCGACHTPRNQLGAERKSEAFAGAPIDGWTAPALTRDNPSAVPWTAADFTQYLQTGAGTYHGVAAGPMSPVVHAGVAQLPKSDLEAIGIYLGDIVGAPQSDPAQNAVVVSSLAASRPDPSYRKDEGERLYVAACAACHYNSDKVLAMRPLLGINSSVRLSDPSNLIRVMLKGISVKEGSGGVVMPSYGQVYSDAQIAAIANYLRKDLAGLEPWPDLALSVAQIRGGETAPVATARASTP</sequence>
<keyword evidence="14" id="KW-1185">Reference proteome</keyword>
<dbReference type="PROSITE" id="PS51007">
    <property type="entry name" value="CYTC"/>
    <property type="match status" value="3"/>
</dbReference>
<feature type="binding site" description="covalent" evidence="9">
    <location>
        <position position="204"/>
    </location>
    <ligand>
        <name>heme c</name>
        <dbReference type="ChEBI" id="CHEBI:61717"/>
        <label>2</label>
    </ligand>
</feature>
<dbReference type="GO" id="GO:0005506">
    <property type="term" value="F:iron ion binding"/>
    <property type="evidence" value="ECO:0007669"/>
    <property type="project" value="InterPro"/>
</dbReference>
<dbReference type="InterPro" id="IPR051459">
    <property type="entry name" value="Cytochrome_c-type_DH"/>
</dbReference>
<dbReference type="SUPFAM" id="SSF46626">
    <property type="entry name" value="Cytochrome c"/>
    <property type="match status" value="3"/>
</dbReference>